<gene>
    <name evidence="1" type="ORF">Tco_0906422</name>
</gene>
<dbReference type="EMBL" id="BQNB010014268">
    <property type="protein sequence ID" value="GJT26147.1"/>
    <property type="molecule type" value="Genomic_DNA"/>
</dbReference>
<comment type="caution">
    <text evidence="1">The sequence shown here is derived from an EMBL/GenBank/DDBJ whole genome shotgun (WGS) entry which is preliminary data.</text>
</comment>
<evidence type="ECO:0000313" key="2">
    <source>
        <dbReference type="Proteomes" id="UP001151760"/>
    </source>
</evidence>
<accession>A0ABQ5CJ57</accession>
<name>A0ABQ5CJ57_9ASTR</name>
<dbReference type="Proteomes" id="UP001151760">
    <property type="component" value="Unassembled WGS sequence"/>
</dbReference>
<sequence length="257" mass="28869">MGQDCNFTRSGFKDARTVPRDGVAIPSDAIGTYKRRFQNENPIRTLPDLATRAIETPLSSLMGTMWRTIDQSTDGKLCDAKESWELLEDLALYDNESWNDLRDFAKPVKAISLPQDAPSTSSHRLIKFKNQVQRLMEAHLALNPPDQVNKIGFFMYDLEWPHDSQYCLENPCTLLLNTHPAPYKWNVGGSSAYAIAVEVFDPLPSLCIWEALGGNIRNLDSIWKETGQDCNFIRCGFKDARTVPEDGVAIPSDAVKT</sequence>
<reference evidence="1" key="1">
    <citation type="journal article" date="2022" name="Int. J. Mol. Sci.">
        <title>Draft Genome of Tanacetum Coccineum: Genomic Comparison of Closely Related Tanacetum-Family Plants.</title>
        <authorList>
            <person name="Yamashiro T."/>
            <person name="Shiraishi A."/>
            <person name="Nakayama K."/>
            <person name="Satake H."/>
        </authorList>
    </citation>
    <scope>NUCLEOTIDE SEQUENCE</scope>
</reference>
<proteinExistence type="predicted"/>
<protein>
    <submittedName>
        <fullName evidence="1">Uncharacterized protein</fullName>
    </submittedName>
</protein>
<reference evidence="1" key="2">
    <citation type="submission" date="2022-01" db="EMBL/GenBank/DDBJ databases">
        <authorList>
            <person name="Yamashiro T."/>
            <person name="Shiraishi A."/>
            <person name="Satake H."/>
            <person name="Nakayama K."/>
        </authorList>
    </citation>
    <scope>NUCLEOTIDE SEQUENCE</scope>
</reference>
<organism evidence="1 2">
    <name type="scientific">Tanacetum coccineum</name>
    <dbReference type="NCBI Taxonomy" id="301880"/>
    <lineage>
        <taxon>Eukaryota</taxon>
        <taxon>Viridiplantae</taxon>
        <taxon>Streptophyta</taxon>
        <taxon>Embryophyta</taxon>
        <taxon>Tracheophyta</taxon>
        <taxon>Spermatophyta</taxon>
        <taxon>Magnoliopsida</taxon>
        <taxon>eudicotyledons</taxon>
        <taxon>Gunneridae</taxon>
        <taxon>Pentapetalae</taxon>
        <taxon>asterids</taxon>
        <taxon>campanulids</taxon>
        <taxon>Asterales</taxon>
        <taxon>Asteraceae</taxon>
        <taxon>Asteroideae</taxon>
        <taxon>Anthemideae</taxon>
        <taxon>Anthemidinae</taxon>
        <taxon>Tanacetum</taxon>
    </lineage>
</organism>
<keyword evidence="2" id="KW-1185">Reference proteome</keyword>
<evidence type="ECO:0000313" key="1">
    <source>
        <dbReference type="EMBL" id="GJT26147.1"/>
    </source>
</evidence>